<dbReference type="AlphaFoldDB" id="A0A916XVH0"/>
<dbReference type="RefSeq" id="WP_188360553.1">
    <property type="nucleotide sequence ID" value="NZ_BMFG01000001.1"/>
</dbReference>
<name>A0A916XVH0_9FLAO</name>
<protein>
    <submittedName>
        <fullName evidence="2">Exosortase F system-associated protein</fullName>
    </submittedName>
</protein>
<evidence type="ECO:0000256" key="1">
    <source>
        <dbReference type="SAM" id="Phobius"/>
    </source>
</evidence>
<comment type="caution">
    <text evidence="2">The sequence shown here is derived from an EMBL/GenBank/DDBJ whole genome shotgun (WGS) entry which is preliminary data.</text>
</comment>
<feature type="transmembrane region" description="Helical" evidence="1">
    <location>
        <begin position="92"/>
        <end position="112"/>
    </location>
</feature>
<feature type="transmembrane region" description="Helical" evidence="1">
    <location>
        <begin position="12"/>
        <end position="28"/>
    </location>
</feature>
<sequence>MLKQLQQDKKGFFILLLCVIGFALLRNYETVLFYDPFLNYFKNDYLNLPFPDYNSFELFWNLLLRYLLNTSLSLLILYVIFKDIQLIKFATILYLLLFFLLIVAFFIILQFFDESYNFLLFYIRRFLIQPLFLLLFIPAFYIQKNADSE</sequence>
<accession>A0A916XVH0</accession>
<dbReference type="InterPro" id="IPR026414">
    <property type="entry name" value="ExosoTase_F-assoc_memb"/>
</dbReference>
<gene>
    <name evidence="2" type="ORF">GCM10011343_01130</name>
</gene>
<evidence type="ECO:0000313" key="3">
    <source>
        <dbReference type="Proteomes" id="UP000625735"/>
    </source>
</evidence>
<reference evidence="2" key="1">
    <citation type="journal article" date="2014" name="Int. J. Syst. Evol. Microbiol.">
        <title>Complete genome sequence of Corynebacterium casei LMG S-19264T (=DSM 44701T), isolated from a smear-ripened cheese.</title>
        <authorList>
            <consortium name="US DOE Joint Genome Institute (JGI-PGF)"/>
            <person name="Walter F."/>
            <person name="Albersmeier A."/>
            <person name="Kalinowski J."/>
            <person name="Ruckert C."/>
        </authorList>
    </citation>
    <scope>NUCLEOTIDE SEQUENCE</scope>
    <source>
        <strain evidence="2">CGMCC 1.12506</strain>
    </source>
</reference>
<keyword evidence="3" id="KW-1185">Reference proteome</keyword>
<reference evidence="2" key="2">
    <citation type="submission" date="2020-09" db="EMBL/GenBank/DDBJ databases">
        <authorList>
            <person name="Sun Q."/>
            <person name="Zhou Y."/>
        </authorList>
    </citation>
    <scope>NUCLEOTIDE SEQUENCE</scope>
    <source>
        <strain evidence="2">CGMCC 1.12506</strain>
    </source>
</reference>
<proteinExistence type="predicted"/>
<feature type="transmembrane region" description="Helical" evidence="1">
    <location>
        <begin position="58"/>
        <end position="80"/>
    </location>
</feature>
<organism evidence="2 3">
    <name type="scientific">Flavobacterium orientale</name>
    <dbReference type="NCBI Taxonomy" id="1756020"/>
    <lineage>
        <taxon>Bacteria</taxon>
        <taxon>Pseudomonadati</taxon>
        <taxon>Bacteroidota</taxon>
        <taxon>Flavobacteriia</taxon>
        <taxon>Flavobacteriales</taxon>
        <taxon>Flavobacteriaceae</taxon>
        <taxon>Flavobacterium</taxon>
    </lineage>
</organism>
<keyword evidence="1" id="KW-0812">Transmembrane</keyword>
<dbReference type="NCBIfam" id="TIGR04127">
    <property type="entry name" value="flavo_near_exo"/>
    <property type="match status" value="1"/>
</dbReference>
<dbReference type="Proteomes" id="UP000625735">
    <property type="component" value="Unassembled WGS sequence"/>
</dbReference>
<dbReference type="EMBL" id="BMFG01000001">
    <property type="protein sequence ID" value="GGD13841.1"/>
    <property type="molecule type" value="Genomic_DNA"/>
</dbReference>
<feature type="transmembrane region" description="Helical" evidence="1">
    <location>
        <begin position="118"/>
        <end position="142"/>
    </location>
</feature>
<keyword evidence="1" id="KW-1133">Transmembrane helix</keyword>
<evidence type="ECO:0000313" key="2">
    <source>
        <dbReference type="EMBL" id="GGD13841.1"/>
    </source>
</evidence>
<keyword evidence="1" id="KW-0472">Membrane</keyword>